<dbReference type="EMBL" id="WMBA01000124">
    <property type="protein sequence ID" value="MTD59641.1"/>
    <property type="molecule type" value="Genomic_DNA"/>
</dbReference>
<evidence type="ECO:0000313" key="3">
    <source>
        <dbReference type="Proteomes" id="UP000440096"/>
    </source>
</evidence>
<keyword evidence="1" id="KW-0812">Transmembrane</keyword>
<keyword evidence="1" id="KW-0472">Membrane</keyword>
<reference evidence="2 3" key="1">
    <citation type="submission" date="2019-11" db="EMBL/GenBank/DDBJ databases">
        <title>Draft genome of Amycolatopsis RM579.</title>
        <authorList>
            <person name="Duangmal K."/>
            <person name="Mingma R."/>
        </authorList>
    </citation>
    <scope>NUCLEOTIDE SEQUENCE [LARGE SCALE GENOMIC DNA]</scope>
    <source>
        <strain evidence="2 3">RM579</strain>
    </source>
</reference>
<evidence type="ECO:0000256" key="1">
    <source>
        <dbReference type="SAM" id="Phobius"/>
    </source>
</evidence>
<comment type="caution">
    <text evidence="2">The sequence shown here is derived from an EMBL/GenBank/DDBJ whole genome shotgun (WGS) entry which is preliminary data.</text>
</comment>
<dbReference type="PANTHER" id="PTHR35007">
    <property type="entry name" value="INTEGRAL MEMBRANE PROTEIN-RELATED"/>
    <property type="match status" value="1"/>
</dbReference>
<dbReference type="RefSeq" id="WP_154761664.1">
    <property type="nucleotide sequence ID" value="NZ_WMBA01000124.1"/>
</dbReference>
<dbReference type="Proteomes" id="UP000440096">
    <property type="component" value="Unassembled WGS sequence"/>
</dbReference>
<evidence type="ECO:0000313" key="2">
    <source>
        <dbReference type="EMBL" id="MTD59641.1"/>
    </source>
</evidence>
<organism evidence="2 3">
    <name type="scientific">Amycolatopsis pithecellobii</name>
    <dbReference type="NCBI Taxonomy" id="664692"/>
    <lineage>
        <taxon>Bacteria</taxon>
        <taxon>Bacillati</taxon>
        <taxon>Actinomycetota</taxon>
        <taxon>Actinomycetes</taxon>
        <taxon>Pseudonocardiales</taxon>
        <taxon>Pseudonocardiaceae</taxon>
        <taxon>Amycolatopsis</taxon>
    </lineage>
</organism>
<feature type="transmembrane region" description="Helical" evidence="1">
    <location>
        <begin position="43"/>
        <end position="73"/>
    </location>
</feature>
<dbReference type="PANTHER" id="PTHR35007:SF4">
    <property type="entry name" value="CONSERVED TRANSMEMBRANE PROTEIN-RELATED"/>
    <property type="match status" value="1"/>
</dbReference>
<proteinExistence type="predicted"/>
<evidence type="ECO:0008006" key="4">
    <source>
        <dbReference type="Google" id="ProtNLM"/>
    </source>
</evidence>
<protein>
    <recommendedName>
        <fullName evidence="4">Type II secretion system protein GspF domain-containing protein</fullName>
    </recommendedName>
</protein>
<accession>A0A6N7ZCW5</accession>
<dbReference type="AlphaFoldDB" id="A0A6N7ZCW5"/>
<keyword evidence="3" id="KW-1185">Reference proteome</keyword>
<feature type="transmembrane region" description="Helical" evidence="1">
    <location>
        <begin position="194"/>
        <end position="213"/>
    </location>
</feature>
<feature type="transmembrane region" description="Helical" evidence="1">
    <location>
        <begin position="225"/>
        <end position="245"/>
    </location>
</feature>
<name>A0A6N7ZCW5_9PSEU</name>
<keyword evidence="1" id="KW-1133">Transmembrane helix</keyword>
<dbReference type="OrthoDB" id="3712305at2"/>
<sequence>MTLALLATAAALLIWPAGKTATTRLATVSPRARRPPWSPDSRWLLVLFALPVVALLGTASATAAVLLLLAVWIQRRSRKRTKSQLIAAQAMAEALGTTVAELRGGASSAAAAEAAAADAPRDVAVVMNALASSARFGVEPPKLTGPRGQLTTAWNLSRRHGLPLADLLDAVRRDIVGSSRHLARADASMAGPRASAVVLASLPAVGVLLGEAVGAKPLHILSGTAAGHTLLMLGCAFVLAGVAWTSRLTKPEAIR</sequence>
<gene>
    <name evidence="2" type="ORF">GKO32_37505</name>
</gene>